<sequence>MTIKIINALLTVIYGIGGALVLYYVLNKIAELLPGKWEHRVKPYLYILPAFAAIGLYLIYPTVQTIVYSFANASSTQFVGLDNYTNLLSSNAFRSTLLNTLLWIAFAPVITIIAGLLIAVLTDRFRPRAEKSAKTIFFLPMAISAVGAGTIWRLMYAANPPTQDQVGLLNGVVTAFGGTPVAWLQLSQGRLNSFLLMVIFLWAQVGFSMVLLSAAIKGVPGDTLEAARIDGASEVQVFFRVVVPQIWGTVITVYITVLIGVMKIFDIVYVMTNGNYNTNIIGTQFFNELFTNFNNGHAAAIVVMLLVAILPVLVFQIRHARSEGATR</sequence>
<dbReference type="EMBL" id="FOKA01000015">
    <property type="protein sequence ID" value="SFB33408.1"/>
    <property type="molecule type" value="Genomic_DNA"/>
</dbReference>
<dbReference type="PANTHER" id="PTHR30193">
    <property type="entry name" value="ABC TRANSPORTER PERMEASE PROTEIN"/>
    <property type="match status" value="1"/>
</dbReference>
<evidence type="ECO:0000256" key="6">
    <source>
        <dbReference type="ARBA" id="ARBA00023136"/>
    </source>
</evidence>
<feature type="domain" description="ABC transmembrane type-1" evidence="8">
    <location>
        <begin position="97"/>
        <end position="314"/>
    </location>
</feature>
<dbReference type="InterPro" id="IPR051393">
    <property type="entry name" value="ABC_transporter_permease"/>
</dbReference>
<evidence type="ECO:0000256" key="5">
    <source>
        <dbReference type="ARBA" id="ARBA00022989"/>
    </source>
</evidence>
<dbReference type="InterPro" id="IPR035906">
    <property type="entry name" value="MetI-like_sf"/>
</dbReference>
<proteinExistence type="inferred from homology"/>
<evidence type="ECO:0000313" key="10">
    <source>
        <dbReference type="Proteomes" id="UP000199012"/>
    </source>
</evidence>
<feature type="transmembrane region" description="Helical" evidence="7">
    <location>
        <begin position="101"/>
        <end position="123"/>
    </location>
</feature>
<dbReference type="AlphaFoldDB" id="A0A1I1AA81"/>
<evidence type="ECO:0000256" key="3">
    <source>
        <dbReference type="ARBA" id="ARBA00022475"/>
    </source>
</evidence>
<feature type="transmembrane region" description="Helical" evidence="7">
    <location>
        <begin position="237"/>
        <end position="262"/>
    </location>
</feature>
<organism evidence="9 10">
    <name type="scientific">Cellulomonas marina</name>
    <dbReference type="NCBI Taxonomy" id="988821"/>
    <lineage>
        <taxon>Bacteria</taxon>
        <taxon>Bacillati</taxon>
        <taxon>Actinomycetota</taxon>
        <taxon>Actinomycetes</taxon>
        <taxon>Micrococcales</taxon>
        <taxon>Cellulomonadaceae</taxon>
        <taxon>Cellulomonas</taxon>
    </lineage>
</organism>
<comment type="subcellular location">
    <subcellularLocation>
        <location evidence="1 7">Cell membrane</location>
        <topology evidence="1 7">Multi-pass membrane protein</topology>
    </subcellularLocation>
</comment>
<dbReference type="SUPFAM" id="SSF160964">
    <property type="entry name" value="MalF N-terminal region-like"/>
    <property type="match status" value="1"/>
</dbReference>
<dbReference type="InterPro" id="IPR000515">
    <property type="entry name" value="MetI-like"/>
</dbReference>
<feature type="transmembrane region" description="Helical" evidence="7">
    <location>
        <begin position="46"/>
        <end position="71"/>
    </location>
</feature>
<dbReference type="Pfam" id="PF00528">
    <property type="entry name" value="BPD_transp_1"/>
    <property type="match status" value="1"/>
</dbReference>
<dbReference type="GO" id="GO:0005886">
    <property type="term" value="C:plasma membrane"/>
    <property type="evidence" value="ECO:0007669"/>
    <property type="project" value="UniProtKB-SubCell"/>
</dbReference>
<dbReference type="RefSeq" id="WP_090034196.1">
    <property type="nucleotide sequence ID" value="NZ_BONM01000018.1"/>
</dbReference>
<protein>
    <submittedName>
        <fullName evidence="9">Alpha-glucoside transport system permease protein</fullName>
    </submittedName>
</protein>
<dbReference type="CDD" id="cd06261">
    <property type="entry name" value="TM_PBP2"/>
    <property type="match status" value="1"/>
</dbReference>
<feature type="transmembrane region" description="Helical" evidence="7">
    <location>
        <begin position="298"/>
        <end position="317"/>
    </location>
</feature>
<evidence type="ECO:0000256" key="2">
    <source>
        <dbReference type="ARBA" id="ARBA00022448"/>
    </source>
</evidence>
<evidence type="ECO:0000256" key="4">
    <source>
        <dbReference type="ARBA" id="ARBA00022692"/>
    </source>
</evidence>
<evidence type="ECO:0000256" key="1">
    <source>
        <dbReference type="ARBA" id="ARBA00004651"/>
    </source>
</evidence>
<feature type="transmembrane region" description="Helical" evidence="7">
    <location>
        <begin position="6"/>
        <end position="26"/>
    </location>
</feature>
<evidence type="ECO:0000256" key="7">
    <source>
        <dbReference type="RuleBase" id="RU363032"/>
    </source>
</evidence>
<dbReference type="GO" id="GO:0055085">
    <property type="term" value="P:transmembrane transport"/>
    <property type="evidence" value="ECO:0007669"/>
    <property type="project" value="InterPro"/>
</dbReference>
<accession>A0A1I1AA81</accession>
<reference evidence="9 10" key="1">
    <citation type="submission" date="2016-10" db="EMBL/GenBank/DDBJ databases">
        <authorList>
            <person name="de Groot N.N."/>
        </authorList>
    </citation>
    <scope>NUCLEOTIDE SEQUENCE [LARGE SCALE GENOMIC DNA]</scope>
    <source>
        <strain evidence="9 10">CGMCC 4.6945</strain>
    </source>
</reference>
<keyword evidence="2 7" id="KW-0813">Transport</keyword>
<evidence type="ECO:0000259" key="8">
    <source>
        <dbReference type="PROSITE" id="PS50928"/>
    </source>
</evidence>
<feature type="transmembrane region" description="Helical" evidence="7">
    <location>
        <begin position="135"/>
        <end position="155"/>
    </location>
</feature>
<comment type="similarity">
    <text evidence="7">Belongs to the binding-protein-dependent transport system permease family.</text>
</comment>
<dbReference type="PANTHER" id="PTHR30193:SF18">
    <property type="entry name" value="OSMOPROTECTIVE COMPOUNDS UPTAKE PERMEASE PROTEIN GGTC"/>
    <property type="match status" value="1"/>
</dbReference>
<dbReference type="SUPFAM" id="SSF161098">
    <property type="entry name" value="MetI-like"/>
    <property type="match status" value="1"/>
</dbReference>
<keyword evidence="6 7" id="KW-0472">Membrane</keyword>
<dbReference type="Gene3D" id="1.10.3720.10">
    <property type="entry name" value="MetI-like"/>
    <property type="match status" value="1"/>
</dbReference>
<evidence type="ECO:0000313" key="9">
    <source>
        <dbReference type="EMBL" id="SFB33408.1"/>
    </source>
</evidence>
<dbReference type="Proteomes" id="UP000199012">
    <property type="component" value="Unassembled WGS sequence"/>
</dbReference>
<dbReference type="STRING" id="988821.SAMN05421867_11556"/>
<dbReference type="PROSITE" id="PS50928">
    <property type="entry name" value="ABC_TM1"/>
    <property type="match status" value="1"/>
</dbReference>
<name>A0A1I1AA81_9CELL</name>
<keyword evidence="3" id="KW-1003">Cell membrane</keyword>
<dbReference type="OrthoDB" id="9805974at2"/>
<keyword evidence="5 7" id="KW-1133">Transmembrane helix</keyword>
<keyword evidence="4 7" id="KW-0812">Transmembrane</keyword>
<gene>
    <name evidence="9" type="ORF">SAMN05421867_11556</name>
</gene>
<feature type="transmembrane region" description="Helical" evidence="7">
    <location>
        <begin position="194"/>
        <end position="216"/>
    </location>
</feature>
<keyword evidence="10" id="KW-1185">Reference proteome</keyword>